<keyword evidence="9" id="KW-0175">Coiled coil</keyword>
<evidence type="ECO:0000256" key="8">
    <source>
        <dbReference type="ARBA" id="ARBA00023012"/>
    </source>
</evidence>
<dbReference type="SUPFAM" id="SSF55874">
    <property type="entry name" value="ATPase domain of HSP90 chaperone/DNA topoisomerase II/histidine kinase"/>
    <property type="match status" value="1"/>
</dbReference>
<keyword evidence="3" id="KW-0597">Phosphoprotein</keyword>
<organism evidence="12 13">
    <name type="scientific">Plantactinospora soyae</name>
    <dbReference type="NCBI Taxonomy" id="1544732"/>
    <lineage>
        <taxon>Bacteria</taxon>
        <taxon>Bacillati</taxon>
        <taxon>Actinomycetota</taxon>
        <taxon>Actinomycetes</taxon>
        <taxon>Micromonosporales</taxon>
        <taxon>Micromonosporaceae</taxon>
        <taxon>Plantactinospora</taxon>
    </lineage>
</organism>
<keyword evidence="6 12" id="KW-0418">Kinase</keyword>
<dbReference type="InterPro" id="IPR005467">
    <property type="entry name" value="His_kinase_dom"/>
</dbReference>
<dbReference type="InterPro" id="IPR055558">
    <property type="entry name" value="DUF7134"/>
</dbReference>
<dbReference type="GO" id="GO:0046983">
    <property type="term" value="F:protein dimerization activity"/>
    <property type="evidence" value="ECO:0007669"/>
    <property type="project" value="InterPro"/>
</dbReference>
<feature type="transmembrane region" description="Helical" evidence="10">
    <location>
        <begin position="12"/>
        <end position="29"/>
    </location>
</feature>
<evidence type="ECO:0000256" key="2">
    <source>
        <dbReference type="ARBA" id="ARBA00012438"/>
    </source>
</evidence>
<comment type="catalytic activity">
    <reaction evidence="1">
        <text>ATP + protein L-histidine = ADP + protein N-phospho-L-histidine.</text>
        <dbReference type="EC" id="2.7.13.3"/>
    </reaction>
</comment>
<dbReference type="InterPro" id="IPR003594">
    <property type="entry name" value="HATPase_dom"/>
</dbReference>
<dbReference type="Pfam" id="PF07730">
    <property type="entry name" value="HisKA_3"/>
    <property type="match status" value="1"/>
</dbReference>
<keyword evidence="10" id="KW-0472">Membrane</keyword>
<evidence type="ECO:0000256" key="7">
    <source>
        <dbReference type="ARBA" id="ARBA00022840"/>
    </source>
</evidence>
<feature type="transmembrane region" description="Helical" evidence="10">
    <location>
        <begin position="61"/>
        <end position="82"/>
    </location>
</feature>
<keyword evidence="7" id="KW-0067">ATP-binding</keyword>
<dbReference type="GO" id="GO:0016020">
    <property type="term" value="C:membrane"/>
    <property type="evidence" value="ECO:0007669"/>
    <property type="project" value="InterPro"/>
</dbReference>
<dbReference type="GO" id="GO:0005524">
    <property type="term" value="F:ATP binding"/>
    <property type="evidence" value="ECO:0007669"/>
    <property type="project" value="UniProtKB-KW"/>
</dbReference>
<dbReference type="EMBL" id="JADBEB010000001">
    <property type="protein sequence ID" value="MBE1490567.1"/>
    <property type="molecule type" value="Genomic_DNA"/>
</dbReference>
<evidence type="ECO:0000259" key="11">
    <source>
        <dbReference type="PROSITE" id="PS50109"/>
    </source>
</evidence>
<evidence type="ECO:0000313" key="12">
    <source>
        <dbReference type="EMBL" id="MBE1490567.1"/>
    </source>
</evidence>
<evidence type="ECO:0000256" key="1">
    <source>
        <dbReference type="ARBA" id="ARBA00000085"/>
    </source>
</evidence>
<dbReference type="Pfam" id="PF23539">
    <property type="entry name" value="DUF7134"/>
    <property type="match status" value="1"/>
</dbReference>
<feature type="transmembrane region" description="Helical" evidence="10">
    <location>
        <begin position="135"/>
        <end position="152"/>
    </location>
</feature>
<dbReference type="PANTHER" id="PTHR24421">
    <property type="entry name" value="NITRATE/NITRITE SENSOR PROTEIN NARX-RELATED"/>
    <property type="match status" value="1"/>
</dbReference>
<dbReference type="Gene3D" id="3.30.565.10">
    <property type="entry name" value="Histidine kinase-like ATPase, C-terminal domain"/>
    <property type="match status" value="1"/>
</dbReference>
<gene>
    <name evidence="12" type="ORF">H4W31_006205</name>
</gene>
<evidence type="ECO:0000256" key="5">
    <source>
        <dbReference type="ARBA" id="ARBA00022741"/>
    </source>
</evidence>
<dbReference type="InterPro" id="IPR050482">
    <property type="entry name" value="Sensor_HK_TwoCompSys"/>
</dbReference>
<keyword evidence="10" id="KW-1133">Transmembrane helix</keyword>
<dbReference type="Pfam" id="PF02518">
    <property type="entry name" value="HATPase_c"/>
    <property type="match status" value="1"/>
</dbReference>
<dbReference type="Proteomes" id="UP000649753">
    <property type="component" value="Unassembled WGS sequence"/>
</dbReference>
<protein>
    <recommendedName>
        <fullName evidence="2">histidine kinase</fullName>
        <ecNumber evidence="2">2.7.13.3</ecNumber>
    </recommendedName>
</protein>
<keyword evidence="13" id="KW-1185">Reference proteome</keyword>
<dbReference type="Gene3D" id="1.20.5.1930">
    <property type="match status" value="1"/>
</dbReference>
<evidence type="ECO:0000256" key="3">
    <source>
        <dbReference type="ARBA" id="ARBA00022553"/>
    </source>
</evidence>
<dbReference type="RefSeq" id="WP_192769832.1">
    <property type="nucleotide sequence ID" value="NZ_JADBEB010000001.1"/>
</dbReference>
<evidence type="ECO:0000313" key="13">
    <source>
        <dbReference type="Proteomes" id="UP000649753"/>
    </source>
</evidence>
<proteinExistence type="predicted"/>
<evidence type="ECO:0000256" key="10">
    <source>
        <dbReference type="SAM" id="Phobius"/>
    </source>
</evidence>
<dbReference type="GO" id="GO:0000155">
    <property type="term" value="F:phosphorelay sensor kinase activity"/>
    <property type="evidence" value="ECO:0007669"/>
    <property type="project" value="InterPro"/>
</dbReference>
<dbReference type="AlphaFoldDB" id="A0A927M9N9"/>
<keyword evidence="10" id="KW-0812">Transmembrane</keyword>
<dbReference type="PROSITE" id="PS50109">
    <property type="entry name" value="HIS_KIN"/>
    <property type="match status" value="1"/>
</dbReference>
<dbReference type="InterPro" id="IPR011712">
    <property type="entry name" value="Sig_transdc_His_kin_sub3_dim/P"/>
</dbReference>
<evidence type="ECO:0000256" key="9">
    <source>
        <dbReference type="SAM" id="Coils"/>
    </source>
</evidence>
<reference evidence="12" key="1">
    <citation type="submission" date="2020-10" db="EMBL/GenBank/DDBJ databases">
        <title>Sequencing the genomes of 1000 actinobacteria strains.</title>
        <authorList>
            <person name="Klenk H.-P."/>
        </authorList>
    </citation>
    <scope>NUCLEOTIDE SEQUENCE</scope>
    <source>
        <strain evidence="12">DSM 46832</strain>
    </source>
</reference>
<dbReference type="InterPro" id="IPR036890">
    <property type="entry name" value="HATPase_C_sf"/>
</dbReference>
<feature type="transmembrane region" description="Helical" evidence="10">
    <location>
        <begin position="35"/>
        <end position="54"/>
    </location>
</feature>
<dbReference type="EC" id="2.7.13.3" evidence="2"/>
<evidence type="ECO:0000256" key="4">
    <source>
        <dbReference type="ARBA" id="ARBA00022679"/>
    </source>
</evidence>
<feature type="transmembrane region" description="Helical" evidence="10">
    <location>
        <begin position="102"/>
        <end position="123"/>
    </location>
</feature>
<dbReference type="SMART" id="SM00387">
    <property type="entry name" value="HATPase_c"/>
    <property type="match status" value="1"/>
</dbReference>
<evidence type="ECO:0000256" key="6">
    <source>
        <dbReference type="ARBA" id="ARBA00022777"/>
    </source>
</evidence>
<keyword evidence="8" id="KW-0902">Two-component regulatory system</keyword>
<keyword evidence="5" id="KW-0547">Nucleotide-binding</keyword>
<feature type="coiled-coil region" evidence="9">
    <location>
        <begin position="159"/>
        <end position="186"/>
    </location>
</feature>
<dbReference type="CDD" id="cd16917">
    <property type="entry name" value="HATPase_UhpB-NarQ-NarX-like"/>
    <property type="match status" value="1"/>
</dbReference>
<dbReference type="PANTHER" id="PTHR24421:SF10">
    <property type="entry name" value="NITRATE_NITRITE SENSOR PROTEIN NARQ"/>
    <property type="match status" value="1"/>
</dbReference>
<comment type="caution">
    <text evidence="12">The sequence shown here is derived from an EMBL/GenBank/DDBJ whole genome shotgun (WGS) entry which is preliminary data.</text>
</comment>
<name>A0A927M9N9_9ACTN</name>
<feature type="domain" description="Histidine kinase" evidence="11">
    <location>
        <begin position="295"/>
        <end position="390"/>
    </location>
</feature>
<keyword evidence="4" id="KW-0808">Transferase</keyword>
<accession>A0A927M9N9</accession>
<sequence>MRDDGWRGRSRDWQVALGVAVLVLLGGATARTGRVPLDVAGCLLLVLSAAVLALRRRTPRLVLGITTVCLLVYQARGYPGVVPAVPTMFALYATVRAGHHRVAGTAIVGILVGGLAAELALSSSGQAAPDVFERWFLLIGWMVAASVAAEVTRQRQAYLEQVEQRAADAERTREETARRRADEERLRIARELHDSLTHSISIIKVQAGVAVHLARKRDEPVPEALLAIQQASGEATRELRATLEVLRSDGDQPGSGLERLENLVEGARKAGLPVTVGVCGNRRPLPAPVDRAAYRIIQEALTNVTRHAGAATVVVELDYRDDALTVRVDDDGRGTVRDDGGRFDDDGSDVVPGVGLVGMRERVTALGGSLRVGPRHGGGFGVRAELPLGADS</sequence>